<dbReference type="Pfam" id="PF05822">
    <property type="entry name" value="UMPH-1"/>
    <property type="match status" value="1"/>
</dbReference>
<sequence length="237" mass="27550">MNQKIENLMAWTKQPENNVRIKDLETFIAKLLQIKKQKFEHLHIIADFDMTLTKYWHNGKRSLSSHGVLEESSVLDETNARLTRQDIKNMIIEKPVTFRPLLKEFIELVSDRKIPLLVFSAGLADDMAIVSNRMVFENDVCVGFQDPLIHSLNKNEAGMSESVHAQKVSNRDNVVKEVINNPNFVYQNDQHHPFLEAMYNSNIEITQFMLNKLDYKITAKKELDFQTGVQAFHQEVY</sequence>
<dbReference type="SUPFAM" id="SSF56784">
    <property type="entry name" value="HAD-like"/>
    <property type="match status" value="1"/>
</dbReference>
<dbReference type="AlphaFoldDB" id="A0AAD5UBT4"/>
<keyword evidence="8" id="KW-0546">Nucleotide metabolism</keyword>
<dbReference type="GO" id="GO:0009117">
    <property type="term" value="P:nucleotide metabolic process"/>
    <property type="evidence" value="ECO:0007669"/>
    <property type="project" value="UniProtKB-KW"/>
</dbReference>
<keyword evidence="7" id="KW-0460">Magnesium</keyword>
<evidence type="ECO:0000256" key="2">
    <source>
        <dbReference type="ARBA" id="ARBA00008389"/>
    </source>
</evidence>
<evidence type="ECO:0000256" key="1">
    <source>
        <dbReference type="ARBA" id="ARBA00000815"/>
    </source>
</evidence>
<dbReference type="GO" id="GO:0000166">
    <property type="term" value="F:nucleotide binding"/>
    <property type="evidence" value="ECO:0007669"/>
    <property type="project" value="UniProtKB-KW"/>
</dbReference>
<keyword evidence="6" id="KW-0378">Hydrolase</keyword>
<dbReference type="GO" id="GO:0005737">
    <property type="term" value="C:cytoplasm"/>
    <property type="evidence" value="ECO:0007669"/>
    <property type="project" value="InterPro"/>
</dbReference>
<dbReference type="InterPro" id="IPR036412">
    <property type="entry name" value="HAD-like_sf"/>
</dbReference>
<evidence type="ECO:0000256" key="3">
    <source>
        <dbReference type="ARBA" id="ARBA00012643"/>
    </source>
</evidence>
<dbReference type="Proteomes" id="UP001210925">
    <property type="component" value="Unassembled WGS sequence"/>
</dbReference>
<evidence type="ECO:0000256" key="7">
    <source>
        <dbReference type="ARBA" id="ARBA00022842"/>
    </source>
</evidence>
<proteinExistence type="inferred from homology"/>
<evidence type="ECO:0000256" key="6">
    <source>
        <dbReference type="ARBA" id="ARBA00022801"/>
    </source>
</evidence>
<keyword evidence="5" id="KW-0547">Nucleotide-binding</keyword>
<reference evidence="9" key="1">
    <citation type="submission" date="2020-05" db="EMBL/GenBank/DDBJ databases">
        <title>Phylogenomic resolution of chytrid fungi.</title>
        <authorList>
            <person name="Stajich J.E."/>
            <person name="Amses K."/>
            <person name="Simmons R."/>
            <person name="Seto K."/>
            <person name="Myers J."/>
            <person name="Bonds A."/>
            <person name="Quandt C.A."/>
            <person name="Barry K."/>
            <person name="Liu P."/>
            <person name="Grigoriev I."/>
            <person name="Longcore J.E."/>
            <person name="James T.Y."/>
        </authorList>
    </citation>
    <scope>NUCLEOTIDE SEQUENCE</scope>
    <source>
        <strain evidence="9">PLAUS21</strain>
    </source>
</reference>
<dbReference type="EC" id="3.1.3.5" evidence="3"/>
<comment type="similarity">
    <text evidence="2">Belongs to the pyrimidine 5'-nucleotidase family.</text>
</comment>
<name>A0AAD5UBT4_9FUNG</name>
<organism evidence="9 10">
    <name type="scientific">Boothiomyces macroporosus</name>
    <dbReference type="NCBI Taxonomy" id="261099"/>
    <lineage>
        <taxon>Eukaryota</taxon>
        <taxon>Fungi</taxon>
        <taxon>Fungi incertae sedis</taxon>
        <taxon>Chytridiomycota</taxon>
        <taxon>Chytridiomycota incertae sedis</taxon>
        <taxon>Chytridiomycetes</taxon>
        <taxon>Rhizophydiales</taxon>
        <taxon>Terramycetaceae</taxon>
        <taxon>Boothiomyces</taxon>
    </lineage>
</organism>
<evidence type="ECO:0000256" key="4">
    <source>
        <dbReference type="ARBA" id="ARBA00022723"/>
    </source>
</evidence>
<keyword evidence="4" id="KW-0479">Metal-binding</keyword>
<evidence type="ECO:0000256" key="5">
    <source>
        <dbReference type="ARBA" id="ARBA00022741"/>
    </source>
</evidence>
<dbReference type="Gene3D" id="3.40.50.1000">
    <property type="entry name" value="HAD superfamily/HAD-like"/>
    <property type="match status" value="1"/>
</dbReference>
<evidence type="ECO:0000313" key="9">
    <source>
        <dbReference type="EMBL" id="KAJ3253516.1"/>
    </source>
</evidence>
<comment type="caution">
    <text evidence="9">The sequence shown here is derived from an EMBL/GenBank/DDBJ whole genome shotgun (WGS) entry which is preliminary data.</text>
</comment>
<dbReference type="PANTHER" id="PTHR13045">
    <property type="entry name" value="5'-NUCLEOTIDASE"/>
    <property type="match status" value="1"/>
</dbReference>
<comment type="catalytic activity">
    <reaction evidence="1">
        <text>a ribonucleoside 5'-phosphate + H2O = a ribonucleoside + phosphate</text>
        <dbReference type="Rhea" id="RHEA:12484"/>
        <dbReference type="ChEBI" id="CHEBI:15377"/>
        <dbReference type="ChEBI" id="CHEBI:18254"/>
        <dbReference type="ChEBI" id="CHEBI:43474"/>
        <dbReference type="ChEBI" id="CHEBI:58043"/>
        <dbReference type="EC" id="3.1.3.5"/>
    </reaction>
</comment>
<dbReference type="EMBL" id="JADGKB010000107">
    <property type="protein sequence ID" value="KAJ3253516.1"/>
    <property type="molecule type" value="Genomic_DNA"/>
</dbReference>
<dbReference type="PANTHER" id="PTHR13045:SF0">
    <property type="entry name" value="7-METHYLGUANOSINE PHOSPHATE-SPECIFIC 5'-NUCLEOTIDASE"/>
    <property type="match status" value="1"/>
</dbReference>
<dbReference type="InterPro" id="IPR023214">
    <property type="entry name" value="HAD_sf"/>
</dbReference>
<protein>
    <recommendedName>
        <fullName evidence="3">5'-nucleotidase</fullName>
        <ecNumber evidence="3">3.1.3.5</ecNumber>
    </recommendedName>
</protein>
<evidence type="ECO:0000256" key="8">
    <source>
        <dbReference type="ARBA" id="ARBA00023080"/>
    </source>
</evidence>
<dbReference type="GO" id="GO:0008253">
    <property type="term" value="F:5'-nucleotidase activity"/>
    <property type="evidence" value="ECO:0007669"/>
    <property type="project" value="UniProtKB-EC"/>
</dbReference>
<keyword evidence="10" id="KW-1185">Reference proteome</keyword>
<accession>A0AAD5UBT4</accession>
<gene>
    <name evidence="9" type="ORF">HK103_000485</name>
</gene>
<evidence type="ECO:0000313" key="10">
    <source>
        <dbReference type="Proteomes" id="UP001210925"/>
    </source>
</evidence>
<dbReference type="GO" id="GO:0000287">
    <property type="term" value="F:magnesium ion binding"/>
    <property type="evidence" value="ECO:0007669"/>
    <property type="project" value="InterPro"/>
</dbReference>
<dbReference type="InterPro" id="IPR006434">
    <property type="entry name" value="Pyrimidine_nucleotidase_eu"/>
</dbReference>